<dbReference type="InterPro" id="IPR015500">
    <property type="entry name" value="Peptidase_S8_subtilisin-rel"/>
</dbReference>
<protein>
    <recommendedName>
        <fullName evidence="16">Subtilisin-like protease</fullName>
    </recommendedName>
</protein>
<dbReference type="Pfam" id="PF17766">
    <property type="entry name" value="fn3_6"/>
    <property type="match status" value="1"/>
</dbReference>
<dbReference type="Gene3D" id="3.50.30.30">
    <property type="match status" value="1"/>
</dbReference>
<dbReference type="MEROPS" id="S08.A39"/>
<dbReference type="InterPro" id="IPR000209">
    <property type="entry name" value="Peptidase_S8/S53_dom"/>
</dbReference>
<dbReference type="Gene3D" id="2.60.40.2310">
    <property type="match status" value="1"/>
</dbReference>
<feature type="active site" description="Charge relay system" evidence="7 8">
    <location>
        <position position="530"/>
    </location>
</feature>
<evidence type="ECO:0000256" key="5">
    <source>
        <dbReference type="ARBA" id="ARBA00022825"/>
    </source>
</evidence>
<organism evidence="14 15">
    <name type="scientific">Amborella trichopoda</name>
    <dbReference type="NCBI Taxonomy" id="13333"/>
    <lineage>
        <taxon>Eukaryota</taxon>
        <taxon>Viridiplantae</taxon>
        <taxon>Streptophyta</taxon>
        <taxon>Embryophyta</taxon>
        <taxon>Tracheophyta</taxon>
        <taxon>Spermatophyta</taxon>
        <taxon>Magnoliopsida</taxon>
        <taxon>Amborellales</taxon>
        <taxon>Amborellaceae</taxon>
        <taxon>Amborella</taxon>
    </lineage>
</organism>
<evidence type="ECO:0000313" key="14">
    <source>
        <dbReference type="EMBL" id="ERN18248.1"/>
    </source>
</evidence>
<evidence type="ECO:0000259" key="13">
    <source>
        <dbReference type="Pfam" id="PF17766"/>
    </source>
</evidence>
<reference evidence="15" key="1">
    <citation type="journal article" date="2013" name="Science">
        <title>The Amborella genome and the evolution of flowering plants.</title>
        <authorList>
            <consortium name="Amborella Genome Project"/>
        </authorList>
    </citation>
    <scope>NUCLEOTIDE SEQUENCE [LARGE SCALE GENOMIC DNA]</scope>
</reference>
<dbReference type="PROSITE" id="PS51892">
    <property type="entry name" value="SUBTILASE"/>
    <property type="match status" value="1"/>
</dbReference>
<dbReference type="InterPro" id="IPR036852">
    <property type="entry name" value="Peptidase_S8/S53_dom_sf"/>
</dbReference>
<dbReference type="InterPro" id="IPR041469">
    <property type="entry name" value="Subtilisin-like_FN3"/>
</dbReference>
<dbReference type="PANTHER" id="PTHR10795">
    <property type="entry name" value="PROPROTEIN CONVERTASE SUBTILISIN/KEXIN"/>
    <property type="match status" value="1"/>
</dbReference>
<keyword evidence="2 8" id="KW-0645">Protease</keyword>
<dbReference type="OrthoDB" id="206201at2759"/>
<evidence type="ECO:0000256" key="1">
    <source>
        <dbReference type="ARBA" id="ARBA00011073"/>
    </source>
</evidence>
<dbReference type="FunFam" id="3.50.30.30:FF:000005">
    <property type="entry name" value="subtilisin-like protease SBT1.5"/>
    <property type="match status" value="1"/>
</dbReference>
<evidence type="ECO:0000256" key="8">
    <source>
        <dbReference type="PROSITE-ProRule" id="PRU01240"/>
    </source>
</evidence>
<dbReference type="KEGG" id="atr:18446604"/>
<feature type="chain" id="PRO_5004658794" description="Subtilisin-like protease" evidence="9">
    <location>
        <begin position="21"/>
        <end position="757"/>
    </location>
</feature>
<dbReference type="InterPro" id="IPR037045">
    <property type="entry name" value="S8pro/Inhibitor_I9_sf"/>
</dbReference>
<comment type="similarity">
    <text evidence="1 8">Belongs to the peptidase S8 family.</text>
</comment>
<keyword evidence="5 8" id="KW-0720">Serine protease</keyword>
<dbReference type="GO" id="GO:0005576">
    <property type="term" value="C:extracellular region"/>
    <property type="evidence" value="ECO:0000318"/>
    <property type="project" value="GO_Central"/>
</dbReference>
<dbReference type="CDD" id="cd04852">
    <property type="entry name" value="Peptidases_S8_3"/>
    <property type="match status" value="1"/>
</dbReference>
<dbReference type="InterPro" id="IPR034197">
    <property type="entry name" value="Peptidases_S8_3"/>
</dbReference>
<gene>
    <name evidence="14" type="ORF">AMTR_s00055p00107870</name>
</gene>
<evidence type="ECO:0000256" key="2">
    <source>
        <dbReference type="ARBA" id="ARBA00022670"/>
    </source>
</evidence>
<keyword evidence="4 8" id="KW-0378">Hydrolase</keyword>
<evidence type="ECO:0000259" key="12">
    <source>
        <dbReference type="Pfam" id="PF05922"/>
    </source>
</evidence>
<dbReference type="EMBL" id="KI392237">
    <property type="protein sequence ID" value="ERN18248.1"/>
    <property type="molecule type" value="Genomic_DNA"/>
</dbReference>
<evidence type="ECO:0000259" key="11">
    <source>
        <dbReference type="Pfam" id="PF02225"/>
    </source>
</evidence>
<dbReference type="GO" id="GO:0006508">
    <property type="term" value="P:proteolysis"/>
    <property type="evidence" value="ECO:0007669"/>
    <property type="project" value="UniProtKB-KW"/>
</dbReference>
<dbReference type="PRINTS" id="PR00723">
    <property type="entry name" value="SUBTILISIN"/>
</dbReference>
<feature type="active site" description="Charge relay system" evidence="7 8">
    <location>
        <position position="201"/>
    </location>
</feature>
<dbReference type="Pfam" id="PF05922">
    <property type="entry name" value="Inhibitor_I9"/>
    <property type="match status" value="1"/>
</dbReference>
<keyword evidence="6" id="KW-0325">Glycoprotein</keyword>
<dbReference type="AlphaFoldDB" id="U5DCV9"/>
<dbReference type="InterPro" id="IPR010259">
    <property type="entry name" value="S8pro/Inhibitor_I9"/>
</dbReference>
<dbReference type="Gene3D" id="3.30.70.80">
    <property type="entry name" value="Peptidase S8 propeptide/proteinase inhibitor I9"/>
    <property type="match status" value="1"/>
</dbReference>
<dbReference type="SUPFAM" id="SSF52025">
    <property type="entry name" value="PA domain"/>
    <property type="match status" value="1"/>
</dbReference>
<evidence type="ECO:0000256" key="4">
    <source>
        <dbReference type="ARBA" id="ARBA00022801"/>
    </source>
</evidence>
<keyword evidence="3 9" id="KW-0732">Signal</keyword>
<dbReference type="InterPro" id="IPR046450">
    <property type="entry name" value="PA_dom_sf"/>
</dbReference>
<dbReference type="InterPro" id="IPR045051">
    <property type="entry name" value="SBT"/>
</dbReference>
<dbReference type="InterPro" id="IPR023828">
    <property type="entry name" value="Peptidase_S8_Ser-AS"/>
</dbReference>
<dbReference type="PROSITE" id="PS00138">
    <property type="entry name" value="SUBTILASE_SER"/>
    <property type="match status" value="1"/>
</dbReference>
<feature type="domain" description="Inhibitor I9" evidence="12">
    <location>
        <begin position="29"/>
        <end position="96"/>
    </location>
</feature>
<evidence type="ECO:0000313" key="15">
    <source>
        <dbReference type="Proteomes" id="UP000017836"/>
    </source>
</evidence>
<sequence>MAALVLLLFLFSLELSSCSAQQKTFIFLVDEHSKPSVFSSHQLWYTSAFIHPTRMVQVYDTAFHGFAARLAADEAAEIGEHPAILVVLEDQPRQLHTTRSPQFLGLSNRRGLWSDSDYGSDAIIGVLDTGIWPERRSFADHNMGPIPARWKGECETGPGFTTAHCNRKLIGARFFARGYEATAGAVNDTAEFRSPRDADGHGSHTASTAAGRYVFQANMSGYASGIARGVAPKGRLAVYKVCWKAGCFDSDILAAFDRAIADGVDVISVSIGGGSVPYYLDCIALGSFGATAKGVFVASSAGNDGPTGLSVTNLAPWLTTVGAGSIDRNFPADVTLGNGKTLHGVSLYSGSSLAGKMYPVVYPGKAGGLSTALCMDNSLSPGAVKGKIVVCDRGNNPRVAKGLVVKNAGGVGMILANAASNGEGLVGDAHLLPACTVGADEGEAIKSYISSANNPIATLGFKGTVLGVKPAPVVASFSARGPNGQTPEILKPDLVAPGVNILAAWTDAVGPTGLSSDFRKTEFNILSGTSMACPHVAGAAALLKGAHPGWSPAAIRSALMTTATVTDNRGQSMTDESTQKPSNPFDYGAGHVELDRAMDPGLIYDITTEDYVNFLCAIKYSPKAIQVITRKSVSCPRRISGPESLNYPSIMAFMEGNRSGYLRKVFLRTATNVGATVSTYRVSVTMPAKGIAVSVKPSTLVFTGLGQKQSYAVTVVADRRSFMSGGGGSAFGYMVWSDGKHEVRSPIVVALTQSVGD</sequence>
<name>U5DCV9_AMBTC</name>
<dbReference type="HOGENOM" id="CLU_000625_4_6_1"/>
<feature type="active site" description="Charge relay system" evidence="7 8">
    <location>
        <position position="128"/>
    </location>
</feature>
<evidence type="ECO:0000256" key="6">
    <source>
        <dbReference type="ARBA" id="ARBA00023180"/>
    </source>
</evidence>
<dbReference type="GO" id="GO:0004252">
    <property type="term" value="F:serine-type endopeptidase activity"/>
    <property type="evidence" value="ECO:0000318"/>
    <property type="project" value="GO_Central"/>
</dbReference>
<feature type="domain" description="PA" evidence="11">
    <location>
        <begin position="358"/>
        <end position="445"/>
    </location>
</feature>
<feature type="domain" description="Peptidase S8/S53" evidence="10">
    <location>
        <begin position="119"/>
        <end position="588"/>
    </location>
</feature>
<evidence type="ECO:0000259" key="10">
    <source>
        <dbReference type="Pfam" id="PF00082"/>
    </source>
</evidence>
<accession>U5DCV9</accession>
<dbReference type="Pfam" id="PF02225">
    <property type="entry name" value="PA"/>
    <property type="match status" value="1"/>
</dbReference>
<evidence type="ECO:0000256" key="9">
    <source>
        <dbReference type="SAM" id="SignalP"/>
    </source>
</evidence>
<proteinExistence type="inferred from homology"/>
<dbReference type="FunFam" id="3.40.50.200:FF:000006">
    <property type="entry name" value="Subtilisin-like protease SBT1.5"/>
    <property type="match status" value="1"/>
</dbReference>
<evidence type="ECO:0008006" key="16">
    <source>
        <dbReference type="Google" id="ProtNLM"/>
    </source>
</evidence>
<evidence type="ECO:0000256" key="7">
    <source>
        <dbReference type="PIRSR" id="PIRSR615500-1"/>
    </source>
</evidence>
<evidence type="ECO:0000256" key="3">
    <source>
        <dbReference type="ARBA" id="ARBA00022729"/>
    </source>
</evidence>
<feature type="domain" description="Subtilisin-like protease fibronectin type-III" evidence="13">
    <location>
        <begin position="645"/>
        <end position="749"/>
    </location>
</feature>
<keyword evidence="15" id="KW-1185">Reference proteome</keyword>
<dbReference type="CDD" id="cd02120">
    <property type="entry name" value="PA_subtilisin_like"/>
    <property type="match status" value="1"/>
</dbReference>
<dbReference type="Proteomes" id="UP000017836">
    <property type="component" value="Unassembled WGS sequence"/>
</dbReference>
<dbReference type="OMA" id="QVITHAP"/>
<dbReference type="Gene3D" id="3.40.50.200">
    <property type="entry name" value="Peptidase S8/S53 domain"/>
    <property type="match status" value="1"/>
</dbReference>
<dbReference type="eggNOG" id="ENOG502QTK5">
    <property type="taxonomic scope" value="Eukaryota"/>
</dbReference>
<feature type="signal peptide" evidence="9">
    <location>
        <begin position="1"/>
        <end position="20"/>
    </location>
</feature>
<dbReference type="Gramene" id="ERN18248">
    <property type="protein sequence ID" value="ERN18248"/>
    <property type="gene ID" value="AMTR_s00055p00107870"/>
</dbReference>
<dbReference type="SUPFAM" id="SSF52743">
    <property type="entry name" value="Subtilisin-like"/>
    <property type="match status" value="1"/>
</dbReference>
<dbReference type="InterPro" id="IPR003137">
    <property type="entry name" value="PA_domain"/>
</dbReference>
<dbReference type="Pfam" id="PF00082">
    <property type="entry name" value="Peptidase_S8"/>
    <property type="match status" value="1"/>
</dbReference>